<protein>
    <submittedName>
        <fullName evidence="1">Uncharacterized protein</fullName>
    </submittedName>
</protein>
<proteinExistence type="predicted"/>
<evidence type="ECO:0000313" key="2">
    <source>
        <dbReference type="Proteomes" id="UP001056268"/>
    </source>
</evidence>
<name>A0ABY4U4D7_RICCR</name>
<organism evidence="1 2">
    <name type="scientific">Rickettsia conorii subsp. raoultii</name>
    <dbReference type="NCBI Taxonomy" id="369822"/>
    <lineage>
        <taxon>Bacteria</taxon>
        <taxon>Pseudomonadati</taxon>
        <taxon>Pseudomonadota</taxon>
        <taxon>Alphaproteobacteria</taxon>
        <taxon>Rickettsiales</taxon>
        <taxon>Rickettsiaceae</taxon>
        <taxon>Rickettsieae</taxon>
        <taxon>Rickettsia</taxon>
        <taxon>spotted fever group</taxon>
    </lineage>
</organism>
<sequence length="247" mass="29187">MSELDFEVEKTSFVVSVIDAIEEYIKAEFLFDYEKQKENFQYIQGDLNNFELPEIIKNSGVMQEFFRLKSEFRKYIKDKNYTIEDEFFAEIYKKSSISIEEKIVEIDTKIERIKNDQPENEEKKACEWNKSNELERKAIEEVYKKKQDKESIDSYKQLGARVQAVRAKSSIEKMEDHFLVKEKILSAEEMKAIISNHELLNTLASYNDMASANAELFEIARNYYEYDKHKGINELGAINDTKTYSFI</sequence>
<gene>
    <name evidence="1" type="ORF">NBT09_05330</name>
</gene>
<reference evidence="1" key="1">
    <citation type="submission" date="2022-05" db="EMBL/GenBank/DDBJ databases">
        <title>Tracking Rickettsia raoultii infection dynamics in vivo by bioorthogonal metabolic labeling.</title>
        <authorList>
            <person name="Zhu D.-Y."/>
            <person name="Jia N."/>
            <person name="Li C."/>
            <person name="Zhang M.-Z."/>
            <person name="Liu H.-B."/>
            <person name="Cao W.-C."/>
        </authorList>
    </citation>
    <scope>NUCLEOTIDE SEQUENCE</scope>
    <source>
        <strain evidence="1">BIME</strain>
    </source>
</reference>
<accession>A0ABY4U4D7</accession>
<dbReference type="Proteomes" id="UP001056268">
    <property type="component" value="Chromosome"/>
</dbReference>
<dbReference type="EMBL" id="CP098324">
    <property type="protein sequence ID" value="URW77428.1"/>
    <property type="molecule type" value="Genomic_DNA"/>
</dbReference>
<evidence type="ECO:0000313" key="1">
    <source>
        <dbReference type="EMBL" id="URW77428.1"/>
    </source>
</evidence>
<keyword evidence="2" id="KW-1185">Reference proteome</keyword>